<evidence type="ECO:0000256" key="1">
    <source>
        <dbReference type="ARBA" id="ARBA00004498"/>
    </source>
</evidence>
<evidence type="ECO:0000256" key="13">
    <source>
        <dbReference type="PIRSR" id="PIRSR613273-1"/>
    </source>
</evidence>
<feature type="compositionally biased region" description="Basic residues" evidence="17">
    <location>
        <begin position="215"/>
        <end position="229"/>
    </location>
</feature>
<dbReference type="Pfam" id="PF01421">
    <property type="entry name" value="Reprolysin"/>
    <property type="match status" value="1"/>
</dbReference>
<dbReference type="InterPro" id="IPR036383">
    <property type="entry name" value="TSP1_rpt_sf"/>
</dbReference>
<dbReference type="InterPro" id="IPR050439">
    <property type="entry name" value="ADAMTS_ADAMTS-like"/>
</dbReference>
<keyword evidence="10 20" id="KW-0482">Metalloprotease</keyword>
<dbReference type="Pfam" id="PF17771">
    <property type="entry name" value="ADAMTS_CR_2"/>
    <property type="match status" value="1"/>
</dbReference>
<feature type="binding site" evidence="14 16">
    <location>
        <position position="417"/>
    </location>
    <ligand>
        <name>Zn(2+)</name>
        <dbReference type="ChEBI" id="CHEBI:29105"/>
        <note>catalytic</note>
    </ligand>
</feature>
<comment type="subcellular location">
    <subcellularLocation>
        <location evidence="1">Secreted</location>
        <location evidence="1">Extracellular space</location>
        <location evidence="1">Extracellular matrix</location>
    </subcellularLocation>
</comment>
<feature type="disulfide bond" evidence="15">
    <location>
        <begin position="549"/>
        <end position="560"/>
    </location>
</feature>
<proteinExistence type="predicted"/>
<feature type="disulfide bond" evidence="15 16">
    <location>
        <begin position="395"/>
        <end position="475"/>
    </location>
</feature>
<feature type="binding site" evidence="14">
    <location>
        <position position="475"/>
    </location>
    <ligand>
        <name>Ca(2+)</name>
        <dbReference type="ChEBI" id="CHEBI:29108"/>
        <label>1</label>
    </ligand>
</feature>
<feature type="region of interest" description="Disordered" evidence="17">
    <location>
        <begin position="192"/>
        <end position="275"/>
    </location>
</feature>
<dbReference type="InterPro" id="IPR045371">
    <property type="entry name" value="ADAMTS_CR_3"/>
</dbReference>
<feature type="disulfide bond" evidence="15">
    <location>
        <begin position="503"/>
        <end position="529"/>
    </location>
</feature>
<feature type="disulfide bond" evidence="15">
    <location>
        <begin position="435"/>
        <end position="459"/>
    </location>
</feature>
<feature type="disulfide bond" evidence="15">
    <location>
        <begin position="599"/>
        <end position="611"/>
    </location>
</feature>
<feature type="compositionally biased region" description="Basic residues" evidence="17">
    <location>
        <begin position="264"/>
        <end position="273"/>
    </location>
</feature>
<feature type="active site" evidence="13 16">
    <location>
        <position position="418"/>
    </location>
</feature>
<feature type="disulfide bond" evidence="15">
    <location>
        <begin position="584"/>
        <end position="621"/>
    </location>
</feature>
<evidence type="ECO:0000259" key="19">
    <source>
        <dbReference type="PROSITE" id="PS50215"/>
    </source>
</evidence>
<dbReference type="SUPFAM" id="SSF55486">
    <property type="entry name" value="Metalloproteases ('zincins'), catalytic domain"/>
    <property type="match status" value="1"/>
</dbReference>
<dbReference type="PROSITE" id="PS50092">
    <property type="entry name" value="TSP1"/>
    <property type="match status" value="1"/>
</dbReference>
<evidence type="ECO:0000256" key="3">
    <source>
        <dbReference type="ARBA" id="ARBA00022530"/>
    </source>
</evidence>
<dbReference type="Gene3D" id="3.40.1620.60">
    <property type="match status" value="1"/>
</dbReference>
<feature type="binding site" evidence="14">
    <location>
        <position position="277"/>
    </location>
    <ligand>
        <name>Ca(2+)</name>
        <dbReference type="ChEBI" id="CHEBI:29108"/>
        <label>1</label>
    </ligand>
</feature>
<dbReference type="Pfam" id="PF19236">
    <property type="entry name" value="ADAMTS_CR_3"/>
    <property type="match status" value="1"/>
</dbReference>
<dbReference type="CDD" id="cd04273">
    <property type="entry name" value="ZnMc_ADAMTS_like"/>
    <property type="match status" value="1"/>
</dbReference>
<dbReference type="FunFam" id="3.40.390.10:FF:000001">
    <property type="entry name" value="A disintegrin and metalloproteinase with thrombospondin motifs 1"/>
    <property type="match status" value="1"/>
</dbReference>
<dbReference type="SMART" id="SM00209">
    <property type="entry name" value="TSP1"/>
    <property type="match status" value="1"/>
</dbReference>
<feature type="disulfide bond" evidence="15">
    <location>
        <begin position="350"/>
        <end position="401"/>
    </location>
</feature>
<comment type="cofactor">
    <cofactor evidence="14">
        <name>Zn(2+)</name>
        <dbReference type="ChEBI" id="CHEBI:29105"/>
    </cofactor>
    <text evidence="14">Binds 1 zinc ion per subunit.</text>
</comment>
<dbReference type="PANTHER" id="PTHR13723:SF200">
    <property type="entry name" value="ADAM METALLOPEPTIDASE WITH THROMBOSPONDIN TYPE 1 MOTIF B, ISOFORM B"/>
    <property type="match status" value="1"/>
</dbReference>
<evidence type="ECO:0000256" key="9">
    <source>
        <dbReference type="ARBA" id="ARBA00022833"/>
    </source>
</evidence>
<evidence type="ECO:0000256" key="2">
    <source>
        <dbReference type="ARBA" id="ARBA00022525"/>
    </source>
</evidence>
<feature type="binding site" evidence="14">
    <location>
        <position position="277"/>
    </location>
    <ligand>
        <name>Ca(2+)</name>
        <dbReference type="ChEBI" id="CHEBI:29108"/>
        <label>2</label>
    </ligand>
</feature>
<dbReference type="Proteomes" id="UP001054837">
    <property type="component" value="Unassembled WGS sequence"/>
</dbReference>
<keyword evidence="2" id="KW-0964">Secreted</keyword>
<name>A0AAV4X4Z0_9ARAC</name>
<dbReference type="InterPro" id="IPR002870">
    <property type="entry name" value="Peptidase_M12B_N"/>
</dbReference>
<evidence type="ECO:0000256" key="5">
    <source>
        <dbReference type="ARBA" id="ARBA00022723"/>
    </source>
</evidence>
<feature type="disulfide bond" evidence="15">
    <location>
        <begin position="514"/>
        <end position="536"/>
    </location>
</feature>
<evidence type="ECO:0000256" key="12">
    <source>
        <dbReference type="ARBA" id="ARBA00023180"/>
    </source>
</evidence>
<feature type="signal peptide" evidence="18">
    <location>
        <begin position="1"/>
        <end position="24"/>
    </location>
</feature>
<dbReference type="InterPro" id="IPR010294">
    <property type="entry name" value="ADAMTS_spacer1"/>
</dbReference>
<keyword evidence="3" id="KW-0272">Extracellular matrix</keyword>
<feature type="disulfide bond" evidence="15">
    <location>
        <begin position="376"/>
        <end position="383"/>
    </location>
</feature>
<dbReference type="InterPro" id="IPR024079">
    <property type="entry name" value="MetalloPept_cat_dom_sf"/>
</dbReference>
<feature type="disulfide bond" evidence="15">
    <location>
        <begin position="524"/>
        <end position="555"/>
    </location>
</feature>
<keyword evidence="14" id="KW-0106">Calcium</keyword>
<comment type="caution">
    <text evidence="16">Lacks conserved residue(s) required for the propagation of feature annotation.</text>
</comment>
<gene>
    <name evidence="20" type="primary">ADAMTS16</name>
    <name evidence="20" type="ORF">CDAR_582022</name>
</gene>
<evidence type="ECO:0000256" key="11">
    <source>
        <dbReference type="ARBA" id="ARBA00023157"/>
    </source>
</evidence>
<evidence type="ECO:0000256" key="17">
    <source>
        <dbReference type="SAM" id="MobiDB-lite"/>
    </source>
</evidence>
<reference evidence="20 21" key="1">
    <citation type="submission" date="2021-06" db="EMBL/GenBank/DDBJ databases">
        <title>Caerostris darwini draft genome.</title>
        <authorList>
            <person name="Kono N."/>
            <person name="Arakawa K."/>
        </authorList>
    </citation>
    <scope>NUCLEOTIDE SEQUENCE [LARGE SCALE GENOMIC DNA]</scope>
</reference>
<dbReference type="GO" id="GO:0006508">
    <property type="term" value="P:proteolysis"/>
    <property type="evidence" value="ECO:0007669"/>
    <property type="project" value="UniProtKB-KW"/>
</dbReference>
<dbReference type="Gene3D" id="2.60.120.830">
    <property type="match status" value="1"/>
</dbReference>
<evidence type="ECO:0000256" key="16">
    <source>
        <dbReference type="PROSITE-ProRule" id="PRU00276"/>
    </source>
</evidence>
<dbReference type="GO" id="GO:0030198">
    <property type="term" value="P:extracellular matrix organization"/>
    <property type="evidence" value="ECO:0007669"/>
    <property type="project" value="InterPro"/>
</dbReference>
<evidence type="ECO:0000256" key="10">
    <source>
        <dbReference type="ARBA" id="ARBA00023049"/>
    </source>
</evidence>
<feature type="disulfide bond" evidence="15">
    <location>
        <begin position="588"/>
        <end position="626"/>
    </location>
</feature>
<feature type="compositionally biased region" description="Basic and acidic residues" evidence="17">
    <location>
        <begin position="252"/>
        <end position="263"/>
    </location>
</feature>
<dbReference type="PANTHER" id="PTHR13723">
    <property type="entry name" value="ADAMTS A DISINTEGRIN AND METALLOPROTEASE WITH THROMBOSPONDIN MOTIFS PROTEASE"/>
    <property type="match status" value="1"/>
</dbReference>
<feature type="binding site" evidence="14 16">
    <location>
        <position position="421"/>
    </location>
    <ligand>
        <name>Zn(2+)</name>
        <dbReference type="ChEBI" id="CHEBI:29105"/>
        <note>catalytic</note>
    </ligand>
</feature>
<evidence type="ECO:0000256" key="6">
    <source>
        <dbReference type="ARBA" id="ARBA00022729"/>
    </source>
</evidence>
<keyword evidence="4" id="KW-0645">Protease</keyword>
<feature type="binding site" evidence="14 16">
    <location>
        <position position="427"/>
    </location>
    <ligand>
        <name>Zn(2+)</name>
        <dbReference type="ChEBI" id="CHEBI:29105"/>
        <note>catalytic</note>
    </ligand>
</feature>
<keyword evidence="9 14" id="KW-0862">Zinc</keyword>
<dbReference type="Pfam" id="PF00090">
    <property type="entry name" value="TSP_1"/>
    <property type="match status" value="1"/>
</dbReference>
<feature type="binding site" evidence="14">
    <location>
        <position position="365"/>
    </location>
    <ligand>
        <name>Ca(2+)</name>
        <dbReference type="ChEBI" id="CHEBI:29108"/>
        <label>1</label>
    </ligand>
</feature>
<dbReference type="GO" id="GO:0046872">
    <property type="term" value="F:metal ion binding"/>
    <property type="evidence" value="ECO:0007669"/>
    <property type="project" value="UniProtKB-KW"/>
</dbReference>
<dbReference type="FunFam" id="2.20.100.10:FF:000001">
    <property type="entry name" value="semaphorin-5A isoform X1"/>
    <property type="match status" value="1"/>
</dbReference>
<keyword evidence="11 15" id="KW-1015">Disulfide bond</keyword>
<dbReference type="InterPro" id="IPR013273">
    <property type="entry name" value="ADAMTS/ADAMTS-like"/>
</dbReference>
<dbReference type="GO" id="GO:0031012">
    <property type="term" value="C:extracellular matrix"/>
    <property type="evidence" value="ECO:0007669"/>
    <property type="project" value="TreeGrafter"/>
</dbReference>
<evidence type="ECO:0000256" key="15">
    <source>
        <dbReference type="PIRSR" id="PIRSR613273-3"/>
    </source>
</evidence>
<keyword evidence="8" id="KW-0378">Hydrolase</keyword>
<keyword evidence="21" id="KW-1185">Reference proteome</keyword>
<dbReference type="Pfam" id="PF01562">
    <property type="entry name" value="Pep_M12B_propep"/>
    <property type="match status" value="1"/>
</dbReference>
<dbReference type="Gene3D" id="3.40.390.10">
    <property type="entry name" value="Collagenase (Catalytic Domain)"/>
    <property type="match status" value="1"/>
</dbReference>
<dbReference type="InterPro" id="IPR001590">
    <property type="entry name" value="Peptidase_M12B"/>
</dbReference>
<dbReference type="EMBL" id="BPLQ01015709">
    <property type="protein sequence ID" value="GIY90237.1"/>
    <property type="molecule type" value="Genomic_DNA"/>
</dbReference>
<evidence type="ECO:0000313" key="20">
    <source>
        <dbReference type="EMBL" id="GIY90237.1"/>
    </source>
</evidence>
<evidence type="ECO:0000256" key="4">
    <source>
        <dbReference type="ARBA" id="ARBA00022670"/>
    </source>
</evidence>
<keyword evidence="5 14" id="KW-0479">Metal-binding</keyword>
<feature type="compositionally biased region" description="Basic and acidic residues" evidence="17">
    <location>
        <begin position="192"/>
        <end position="210"/>
    </location>
</feature>
<evidence type="ECO:0000313" key="21">
    <source>
        <dbReference type="Proteomes" id="UP001054837"/>
    </source>
</evidence>
<dbReference type="SUPFAM" id="SSF82895">
    <property type="entry name" value="TSP-1 type 1 repeat"/>
    <property type="match status" value="1"/>
</dbReference>
<protein>
    <submittedName>
        <fullName evidence="20">A disintegrin and metalloproteinase with thrombospondin motifs 16</fullName>
    </submittedName>
</protein>
<dbReference type="PRINTS" id="PR01857">
    <property type="entry name" value="ADAMTSFAMILY"/>
</dbReference>
<evidence type="ECO:0000256" key="7">
    <source>
        <dbReference type="ARBA" id="ARBA00022737"/>
    </source>
</evidence>
<dbReference type="AlphaFoldDB" id="A0AAV4X4Z0"/>
<evidence type="ECO:0000256" key="14">
    <source>
        <dbReference type="PIRSR" id="PIRSR613273-2"/>
    </source>
</evidence>
<dbReference type="InterPro" id="IPR000884">
    <property type="entry name" value="TSP1_rpt"/>
</dbReference>
<dbReference type="PROSITE" id="PS50215">
    <property type="entry name" value="ADAM_MEPRO"/>
    <property type="match status" value="1"/>
</dbReference>
<evidence type="ECO:0000256" key="8">
    <source>
        <dbReference type="ARBA" id="ARBA00022801"/>
    </source>
</evidence>
<feature type="chain" id="PRO_5043797700" evidence="18">
    <location>
        <begin position="25"/>
        <end position="827"/>
    </location>
</feature>
<keyword evidence="6 18" id="KW-0732">Signal</keyword>
<dbReference type="Pfam" id="PF05986">
    <property type="entry name" value="ADAMTS_spacer1"/>
    <property type="match status" value="1"/>
</dbReference>
<dbReference type="Gene3D" id="2.20.100.10">
    <property type="entry name" value="Thrombospondin type-1 (TSP1) repeat"/>
    <property type="match status" value="1"/>
</dbReference>
<comment type="caution">
    <text evidence="20">The sequence shown here is derived from an EMBL/GenBank/DDBJ whole genome shotgun (WGS) entry which is preliminary data.</text>
</comment>
<dbReference type="GO" id="GO:0004222">
    <property type="term" value="F:metalloendopeptidase activity"/>
    <property type="evidence" value="ECO:0007669"/>
    <property type="project" value="InterPro"/>
</dbReference>
<sequence>MPVPELWTLALTACIVVWVTPKQGVCMNDFSYEYAEIKANAFEDFEQENVIPVEVTEEGLPLIISSETHKRLKRDLRTNRKRQFTINGFGEHFRLEMEESPRLLAPNFKIYHLGGKKNTHSENDENQENLENCLFRGKLRDRPNSAFALNMCGGMSGLLKTETSDYLIEPANRNTSDINAVEKLHILKKRSIRPEKIKGSRGKQEKRKDQTFFCGKKKRYMPHKPRRKDHWLPDEFVESKSSASKQRVKRWSGKDPEGSEGGEKRRHHHRRNQRSIETLVVADREMVKKHGTENVTTYLLTVFNMVAMLYQDATIGNNVSVILVGLVLLEGDEPGLTLSHSAENSLSSFCQWQSTIHTSKGRQHDHAVLVTGLDICSWKDEPCDTLGYAPISGMCSKYRSCTLNEDSGLALAFTVAHEIGHNFGMVHDGQGSSPCRRKRGTIMSASLSGLDSSLLWSDCSRKDLAKFLESPRSFCLSNEPDSPDELQFPDYLPGQLYDADMQCRLQFGTKSKLCEHYPRKSEVCRALWCQRNGRECETKFLPAAEGTSCGKDKWCRKGLCIDRQLDNQKMIDGGWGPFSEWSNCSRPCGGGLMIRERKCDSPPPSNGGNYCKGEENEYQICGTQECKSVDPEYFIDQCATFNKRTVKGKYYQWKPYGKDLGALSRCRVYCVPDKEDLYLVLSTKLQDGTSCSGNFSGVCIDGECRTVGCDGKIESSVTPDICGVCNGDNSTCKTIEGTFKVFNLTTGYHEVIKIPPNSRHINISEISEYSTYLALKDGKGKYYLNENWVLDWPGRYAAAGNRVQLQEMARSTGKSNGQGTNQSRIDC</sequence>
<dbReference type="InterPro" id="IPR041645">
    <property type="entry name" value="ADAMTS_CR_2"/>
</dbReference>
<accession>A0AAV4X4Z0</accession>
<keyword evidence="7" id="KW-0677">Repeat</keyword>
<keyword evidence="12" id="KW-0325">Glycoprotein</keyword>
<organism evidence="20 21">
    <name type="scientific">Caerostris darwini</name>
    <dbReference type="NCBI Taxonomy" id="1538125"/>
    <lineage>
        <taxon>Eukaryota</taxon>
        <taxon>Metazoa</taxon>
        <taxon>Ecdysozoa</taxon>
        <taxon>Arthropoda</taxon>
        <taxon>Chelicerata</taxon>
        <taxon>Arachnida</taxon>
        <taxon>Araneae</taxon>
        <taxon>Araneomorphae</taxon>
        <taxon>Entelegynae</taxon>
        <taxon>Araneoidea</taxon>
        <taxon>Araneidae</taxon>
        <taxon>Caerostris</taxon>
    </lineage>
</organism>
<evidence type="ECO:0000256" key="18">
    <source>
        <dbReference type="SAM" id="SignalP"/>
    </source>
</evidence>
<feature type="domain" description="Peptidase M12B" evidence="19">
    <location>
        <begin position="274"/>
        <end position="480"/>
    </location>
</feature>